<feature type="active site" description="Proton acceptor" evidence="4">
    <location>
        <position position="194"/>
    </location>
</feature>
<protein>
    <submittedName>
        <fullName evidence="5">Putative esterase of the alpha-beta hydrolase superfamily</fullName>
    </submittedName>
</protein>
<dbReference type="PROSITE" id="PS51635">
    <property type="entry name" value="PNPLA"/>
    <property type="match status" value="1"/>
</dbReference>
<evidence type="ECO:0000313" key="5">
    <source>
        <dbReference type="EMBL" id="CAB1367985.1"/>
    </source>
</evidence>
<comment type="caution">
    <text evidence="4">Lacks conserved residue(s) required for the propagation of feature annotation.</text>
</comment>
<dbReference type="AlphaFoldDB" id="A0A6S6XTA6"/>
<dbReference type="OrthoDB" id="9798773at2"/>
<dbReference type="InterPro" id="IPR002641">
    <property type="entry name" value="PNPLA_dom"/>
</dbReference>
<dbReference type="GO" id="GO:0016042">
    <property type="term" value="P:lipid catabolic process"/>
    <property type="evidence" value="ECO:0007669"/>
    <property type="project" value="UniProtKB-UniRule"/>
</dbReference>
<feature type="active site" description="Nucleophile" evidence="4">
    <location>
        <position position="47"/>
    </location>
</feature>
<evidence type="ECO:0000256" key="2">
    <source>
        <dbReference type="ARBA" id="ARBA00022963"/>
    </source>
</evidence>
<evidence type="ECO:0000256" key="4">
    <source>
        <dbReference type="PROSITE-ProRule" id="PRU01161"/>
    </source>
</evidence>
<evidence type="ECO:0000256" key="3">
    <source>
        <dbReference type="ARBA" id="ARBA00023098"/>
    </source>
</evidence>
<dbReference type="GO" id="GO:0016787">
    <property type="term" value="F:hydrolase activity"/>
    <property type="evidence" value="ECO:0007669"/>
    <property type="project" value="UniProtKB-UniRule"/>
</dbReference>
<proteinExistence type="predicted"/>
<keyword evidence="1 4" id="KW-0378">Hydrolase</keyword>
<dbReference type="InterPro" id="IPR016035">
    <property type="entry name" value="Acyl_Trfase/lysoPLipase"/>
</dbReference>
<dbReference type="Gene3D" id="3.40.1090.10">
    <property type="entry name" value="Cytosolic phospholipase A2 catalytic domain"/>
    <property type="match status" value="1"/>
</dbReference>
<dbReference type="EMBL" id="LR778301">
    <property type="protein sequence ID" value="CAB1367985.1"/>
    <property type="molecule type" value="Genomic_DNA"/>
</dbReference>
<accession>A0A6S6XTA6</accession>
<dbReference type="Proteomes" id="UP000515733">
    <property type="component" value="Chromosome"/>
</dbReference>
<keyword evidence="3 4" id="KW-0443">Lipid metabolism</keyword>
<dbReference type="SUPFAM" id="SSF52151">
    <property type="entry name" value="FabD/lysophospholipase-like"/>
    <property type="match status" value="1"/>
</dbReference>
<dbReference type="InterPro" id="IPR050301">
    <property type="entry name" value="NTE"/>
</dbReference>
<dbReference type="PANTHER" id="PTHR14226:SF57">
    <property type="entry name" value="BLR7027 PROTEIN"/>
    <property type="match status" value="1"/>
</dbReference>
<dbReference type="RefSeq" id="WP_145771792.1">
    <property type="nucleotide sequence ID" value="NZ_LR778301.1"/>
</dbReference>
<organism evidence="5 6">
    <name type="scientific">Denitratisoma oestradiolicum</name>
    <dbReference type="NCBI Taxonomy" id="311182"/>
    <lineage>
        <taxon>Bacteria</taxon>
        <taxon>Pseudomonadati</taxon>
        <taxon>Pseudomonadota</taxon>
        <taxon>Betaproteobacteria</taxon>
        <taxon>Nitrosomonadales</taxon>
        <taxon>Sterolibacteriaceae</taxon>
        <taxon>Denitratisoma</taxon>
    </lineage>
</organism>
<sequence>MGTSARIALVLGGGGARAAYQAGVLKALRELLPTAGPSPFSIICAVSGGAVNGALLAAGAADFGSAVERLLAFWDGIVPAQVWRSHSLWRRWLSGDGALLDTAPLARNLAERIDFDAIAAAIEQRHLIALSLDCFGHASGQTVSFFQGRGDMDPWQAGGNAGAHVRLGLEHVLASSALPLFFPPQRLHREFFGDGVLGGGGSPIRTAQHLGAARILRIETDFPVPASGRTGEANSPGFPCMAGHVLNRLYRGSGAGACPLPLLTLAPSQDPAYLAAQHLAAMPSFSGWSMGNNPATGALLASYLLFDKGYGKALTDLGYRDAMERGTELTGLFGYSSALALG</sequence>
<dbReference type="Pfam" id="PF01734">
    <property type="entry name" value="Patatin"/>
    <property type="match status" value="1"/>
</dbReference>
<evidence type="ECO:0000313" key="6">
    <source>
        <dbReference type="Proteomes" id="UP000515733"/>
    </source>
</evidence>
<name>A0A6S6XTA6_9PROT</name>
<evidence type="ECO:0000256" key="1">
    <source>
        <dbReference type="ARBA" id="ARBA00022801"/>
    </source>
</evidence>
<gene>
    <name evidence="5" type="ORF">DENOEST_0820</name>
</gene>
<dbReference type="KEGG" id="doe:DENOEST_0820"/>
<dbReference type="PANTHER" id="PTHR14226">
    <property type="entry name" value="NEUROPATHY TARGET ESTERASE/SWISS CHEESE D.MELANOGASTER"/>
    <property type="match status" value="1"/>
</dbReference>
<reference evidence="5 6" key="1">
    <citation type="submission" date="2020-03" db="EMBL/GenBank/DDBJ databases">
        <authorList>
            <consortium name="Genoscope - CEA"/>
            <person name="William W."/>
        </authorList>
    </citation>
    <scope>NUCLEOTIDE SEQUENCE [LARGE SCALE GENOMIC DNA]</scope>
    <source>
        <strain evidence="6">DSM 16959</strain>
    </source>
</reference>
<keyword evidence="2 4" id="KW-0442">Lipid degradation</keyword>
<keyword evidence="6" id="KW-1185">Reference proteome</keyword>